<feature type="domain" description="Laminin alpha" evidence="3">
    <location>
        <begin position="25"/>
        <end position="181"/>
    </location>
</feature>
<dbReference type="GO" id="GO:0030155">
    <property type="term" value="P:regulation of cell adhesion"/>
    <property type="evidence" value="ECO:0007669"/>
    <property type="project" value="InterPro"/>
</dbReference>
<evidence type="ECO:0000313" key="5">
    <source>
        <dbReference type="Proteomes" id="UP000314982"/>
    </source>
</evidence>
<organism evidence="4 5">
    <name type="scientific">Hucho hucho</name>
    <name type="common">huchen</name>
    <dbReference type="NCBI Taxonomy" id="62062"/>
    <lineage>
        <taxon>Eukaryota</taxon>
        <taxon>Metazoa</taxon>
        <taxon>Chordata</taxon>
        <taxon>Craniata</taxon>
        <taxon>Vertebrata</taxon>
        <taxon>Euteleostomi</taxon>
        <taxon>Actinopterygii</taxon>
        <taxon>Neopterygii</taxon>
        <taxon>Teleostei</taxon>
        <taxon>Protacanthopterygii</taxon>
        <taxon>Salmoniformes</taxon>
        <taxon>Salmonidae</taxon>
        <taxon>Salmoninae</taxon>
        <taxon>Hucho</taxon>
    </lineage>
</organism>
<accession>A0A4W5NWT6</accession>
<evidence type="ECO:0000256" key="1">
    <source>
        <dbReference type="SAM" id="Coils"/>
    </source>
</evidence>
<dbReference type="Pfam" id="PF06008">
    <property type="entry name" value="Laminin_I"/>
    <property type="match status" value="1"/>
</dbReference>
<reference evidence="4" key="3">
    <citation type="submission" date="2025-09" db="UniProtKB">
        <authorList>
            <consortium name="Ensembl"/>
        </authorList>
    </citation>
    <scope>IDENTIFICATION</scope>
</reference>
<dbReference type="STRING" id="62062.ENSHHUP00000055552"/>
<reference evidence="4" key="2">
    <citation type="submission" date="2025-08" db="UniProtKB">
        <authorList>
            <consortium name="Ensembl"/>
        </authorList>
    </citation>
    <scope>IDENTIFICATION</scope>
</reference>
<dbReference type="Proteomes" id="UP000314982">
    <property type="component" value="Unassembled WGS sequence"/>
</dbReference>
<dbReference type="GO" id="GO:0045995">
    <property type="term" value="P:regulation of embryonic development"/>
    <property type="evidence" value="ECO:0007669"/>
    <property type="project" value="InterPro"/>
</dbReference>
<dbReference type="GO" id="GO:0030334">
    <property type="term" value="P:regulation of cell migration"/>
    <property type="evidence" value="ECO:0007669"/>
    <property type="project" value="InterPro"/>
</dbReference>
<keyword evidence="5" id="KW-1185">Reference proteome</keyword>
<feature type="chain" id="PRO_5021313439" description="Laminin alpha domain-containing protein" evidence="2">
    <location>
        <begin position="25"/>
        <end position="192"/>
    </location>
</feature>
<protein>
    <recommendedName>
        <fullName evidence="3">Laminin alpha domain-containing protein</fullName>
    </recommendedName>
</protein>
<feature type="coiled-coil region" evidence="1">
    <location>
        <begin position="45"/>
        <end position="170"/>
    </location>
</feature>
<evidence type="ECO:0000259" key="3">
    <source>
        <dbReference type="Pfam" id="PF06008"/>
    </source>
</evidence>
<keyword evidence="2" id="KW-0732">Signal</keyword>
<dbReference type="Ensembl" id="ENSHHUT00000057478.1">
    <property type="protein sequence ID" value="ENSHHUP00000055552.1"/>
    <property type="gene ID" value="ENSHHUG00000033219.1"/>
</dbReference>
<name>A0A4W5NWT6_9TELE</name>
<dbReference type="AlphaFoldDB" id="A0A4W5NWT6"/>
<evidence type="ECO:0000313" key="4">
    <source>
        <dbReference type="Ensembl" id="ENSHHUP00000055552.1"/>
    </source>
</evidence>
<feature type="signal peptide" evidence="2">
    <location>
        <begin position="1"/>
        <end position="24"/>
    </location>
</feature>
<reference evidence="5" key="1">
    <citation type="submission" date="2018-06" db="EMBL/GenBank/DDBJ databases">
        <title>Genome assembly of Danube salmon.</title>
        <authorList>
            <person name="Macqueen D.J."/>
            <person name="Gundappa M.K."/>
        </authorList>
    </citation>
    <scope>NUCLEOTIDE SEQUENCE [LARGE SCALE GENOMIC DNA]</scope>
</reference>
<dbReference type="InterPro" id="IPR009254">
    <property type="entry name" value="Laminin_aI"/>
</dbReference>
<dbReference type="GO" id="GO:0005102">
    <property type="term" value="F:signaling receptor binding"/>
    <property type="evidence" value="ECO:0007669"/>
    <property type="project" value="InterPro"/>
</dbReference>
<proteinExistence type="predicted"/>
<keyword evidence="1" id="KW-0175">Coiled coil</keyword>
<sequence>MFWCAGCGELICVCVCVCVLSIQADDRAVDAQRVLEDVGKTHLRAKDLDTEAKNLLKKILALLQQLKESGSSGGVVPSENLAKMLSEAERMVKEMEKRNFNPQKDAAEKERDEAQKLLHYIEANVTKQYDQNEAAAKRVKGLLKDYVAKLKDLEEALKQAGDMVKKANSQNGLNTEALEDILVIIELTVLDF</sequence>
<evidence type="ECO:0000256" key="2">
    <source>
        <dbReference type="SAM" id="SignalP"/>
    </source>
</evidence>